<dbReference type="AlphaFoldDB" id="A0A1B7LG55"/>
<evidence type="ECO:0000259" key="2">
    <source>
        <dbReference type="Pfam" id="PF07811"/>
    </source>
</evidence>
<reference evidence="3 4" key="1">
    <citation type="submission" date="2016-04" db="EMBL/GenBank/DDBJ databases">
        <authorList>
            <person name="Evans L.H."/>
            <person name="Alamgir A."/>
            <person name="Owens N."/>
            <person name="Weber N.D."/>
            <person name="Virtaneva K."/>
            <person name="Barbian K."/>
            <person name="Babar A."/>
            <person name="Rosenke K."/>
        </authorList>
    </citation>
    <scope>NUCLEOTIDE SEQUENCE [LARGE SCALE GENOMIC DNA]</scope>
    <source>
        <strain evidence="3 4">LMa1</strain>
    </source>
</reference>
<dbReference type="OrthoDB" id="1724660at2"/>
<organism evidence="3 4">
    <name type="scientific">Desulfotomaculum copahuensis</name>
    <dbReference type="NCBI Taxonomy" id="1838280"/>
    <lineage>
        <taxon>Bacteria</taxon>
        <taxon>Bacillati</taxon>
        <taxon>Bacillota</taxon>
        <taxon>Clostridia</taxon>
        <taxon>Eubacteriales</taxon>
        <taxon>Desulfotomaculaceae</taxon>
        <taxon>Desulfotomaculum</taxon>
    </lineage>
</organism>
<sequence>MIRDERGYVLEFVLFMSLLFFFIFGILVYGMVANAKGDCFSAARDAARTLAVTHDQSQALARAEDVIQTTLYTGARIGGGNPGDPHTAFDPTNPNPVHPDVVLQDDSTYSRVWVYYHLPNAIPGLPKLLNPKAPVLAKYITVSGYAEFKDEPN</sequence>
<accession>A0A1B7LG55</accession>
<dbReference type="RefSeq" id="WP_066667341.1">
    <property type="nucleotide sequence ID" value="NZ_LYVF01000099.1"/>
</dbReference>
<evidence type="ECO:0000313" key="3">
    <source>
        <dbReference type="EMBL" id="OAT83689.1"/>
    </source>
</evidence>
<proteinExistence type="predicted"/>
<keyword evidence="1" id="KW-0812">Transmembrane</keyword>
<name>A0A1B7LG55_9FIRM</name>
<dbReference type="Proteomes" id="UP000078532">
    <property type="component" value="Unassembled WGS sequence"/>
</dbReference>
<dbReference type="Pfam" id="PF07811">
    <property type="entry name" value="TadE"/>
    <property type="match status" value="1"/>
</dbReference>
<feature type="domain" description="TadE-like" evidence="2">
    <location>
        <begin position="10"/>
        <end position="48"/>
    </location>
</feature>
<protein>
    <recommendedName>
        <fullName evidence="2">TadE-like domain-containing protein</fullName>
    </recommendedName>
</protein>
<gene>
    <name evidence="3" type="ORF">A6M21_07585</name>
</gene>
<dbReference type="STRING" id="1838280.A6M21_07585"/>
<evidence type="ECO:0000256" key="1">
    <source>
        <dbReference type="SAM" id="Phobius"/>
    </source>
</evidence>
<comment type="caution">
    <text evidence="3">The sequence shown here is derived from an EMBL/GenBank/DDBJ whole genome shotgun (WGS) entry which is preliminary data.</text>
</comment>
<keyword evidence="1" id="KW-0472">Membrane</keyword>
<dbReference type="EMBL" id="LYVF01000099">
    <property type="protein sequence ID" value="OAT83689.1"/>
    <property type="molecule type" value="Genomic_DNA"/>
</dbReference>
<feature type="transmembrane region" description="Helical" evidence="1">
    <location>
        <begin position="12"/>
        <end position="32"/>
    </location>
</feature>
<evidence type="ECO:0000313" key="4">
    <source>
        <dbReference type="Proteomes" id="UP000078532"/>
    </source>
</evidence>
<dbReference type="InterPro" id="IPR012495">
    <property type="entry name" value="TadE-like_dom"/>
</dbReference>
<keyword evidence="4" id="KW-1185">Reference proteome</keyword>
<keyword evidence="1" id="KW-1133">Transmembrane helix</keyword>